<name>A0A366EDX0_9BACI</name>
<accession>A0A366EDX0</accession>
<comment type="caution">
    <text evidence="1">The sequence shown here is derived from an EMBL/GenBank/DDBJ whole genome shotgun (WGS) entry which is preliminary data.</text>
</comment>
<reference evidence="1 2" key="1">
    <citation type="submission" date="2018-06" db="EMBL/GenBank/DDBJ databases">
        <title>Genomic Encyclopedia of Type Strains, Phase IV (KMG-IV): sequencing the most valuable type-strain genomes for metagenomic binning, comparative biology and taxonomic classification.</title>
        <authorList>
            <person name="Goeker M."/>
        </authorList>
    </citation>
    <scope>NUCLEOTIDE SEQUENCE [LARGE SCALE GENOMIC DNA]</scope>
    <source>
        <strain evidence="1 2">DSM 15140</strain>
    </source>
</reference>
<sequence length="55" mass="6727">MNVYKIEVAKNNYEMIFIDREESVEGKMDEKKKKEPKRLNYVEVIHWIKINVNIE</sequence>
<proteinExistence type="predicted"/>
<dbReference type="Proteomes" id="UP000252254">
    <property type="component" value="Unassembled WGS sequence"/>
</dbReference>
<evidence type="ECO:0000313" key="1">
    <source>
        <dbReference type="EMBL" id="RBO99939.1"/>
    </source>
</evidence>
<organism evidence="1 2">
    <name type="scientific">Paraliobacillus ryukyuensis</name>
    <dbReference type="NCBI Taxonomy" id="200904"/>
    <lineage>
        <taxon>Bacteria</taxon>
        <taxon>Bacillati</taxon>
        <taxon>Bacillota</taxon>
        <taxon>Bacilli</taxon>
        <taxon>Bacillales</taxon>
        <taxon>Bacillaceae</taxon>
        <taxon>Paraliobacillus</taxon>
    </lineage>
</organism>
<protein>
    <submittedName>
        <fullName evidence="1">Uncharacterized protein</fullName>
    </submittedName>
</protein>
<dbReference type="EMBL" id="QNRI01000003">
    <property type="protein sequence ID" value="RBO99939.1"/>
    <property type="molecule type" value="Genomic_DNA"/>
</dbReference>
<evidence type="ECO:0000313" key="2">
    <source>
        <dbReference type="Proteomes" id="UP000252254"/>
    </source>
</evidence>
<dbReference type="AlphaFoldDB" id="A0A366EDX0"/>
<gene>
    <name evidence="1" type="ORF">DES48_103267</name>
</gene>
<keyword evidence="2" id="KW-1185">Reference proteome</keyword>